<dbReference type="CDD" id="cd00761">
    <property type="entry name" value="Glyco_tranf_GTA_type"/>
    <property type="match status" value="1"/>
</dbReference>
<dbReference type="InterPro" id="IPR001173">
    <property type="entry name" value="Glyco_trans_2-like"/>
</dbReference>
<dbReference type="GO" id="GO:0016740">
    <property type="term" value="F:transferase activity"/>
    <property type="evidence" value="ECO:0007669"/>
    <property type="project" value="UniProtKB-KW"/>
</dbReference>
<reference evidence="2" key="1">
    <citation type="submission" date="2020-03" db="EMBL/GenBank/DDBJ databases">
        <title>The deep terrestrial virosphere.</title>
        <authorList>
            <person name="Holmfeldt K."/>
            <person name="Nilsson E."/>
            <person name="Simone D."/>
            <person name="Lopez-Fernandez M."/>
            <person name="Wu X."/>
            <person name="de Brujin I."/>
            <person name="Lundin D."/>
            <person name="Andersson A."/>
            <person name="Bertilsson S."/>
            <person name="Dopson M."/>
        </authorList>
    </citation>
    <scope>NUCLEOTIDE SEQUENCE</scope>
    <source>
        <strain evidence="2">MM415A01506</strain>
    </source>
</reference>
<evidence type="ECO:0000259" key="1">
    <source>
        <dbReference type="Pfam" id="PF00535"/>
    </source>
</evidence>
<proteinExistence type="predicted"/>
<dbReference type="AlphaFoldDB" id="A0A6M3K428"/>
<accession>A0A6M3K428</accession>
<feature type="domain" description="Glycosyltransferase 2-like" evidence="1">
    <location>
        <begin position="44"/>
        <end position="189"/>
    </location>
</feature>
<protein>
    <submittedName>
        <fullName evidence="2">Putative glycosyltransferase</fullName>
    </submittedName>
</protein>
<dbReference type="EMBL" id="MT142226">
    <property type="protein sequence ID" value="QJA76458.1"/>
    <property type="molecule type" value="Genomic_DNA"/>
</dbReference>
<gene>
    <name evidence="2" type="ORF">MM415A01506_0007</name>
</gene>
<organism evidence="2">
    <name type="scientific">viral metagenome</name>
    <dbReference type="NCBI Taxonomy" id="1070528"/>
    <lineage>
        <taxon>unclassified sequences</taxon>
        <taxon>metagenomes</taxon>
        <taxon>organismal metagenomes</taxon>
    </lineage>
</organism>
<dbReference type="InterPro" id="IPR029044">
    <property type="entry name" value="Nucleotide-diphossugar_trans"/>
</dbReference>
<dbReference type="SUPFAM" id="SSF53448">
    <property type="entry name" value="Nucleotide-diphospho-sugar transferases"/>
    <property type="match status" value="1"/>
</dbReference>
<dbReference type="Pfam" id="PF00535">
    <property type="entry name" value="Glycos_transf_2"/>
    <property type="match status" value="1"/>
</dbReference>
<dbReference type="Gene3D" id="3.90.550.10">
    <property type="entry name" value="Spore Coat Polysaccharide Biosynthesis Protein SpsA, Chain A"/>
    <property type="match status" value="1"/>
</dbReference>
<name>A0A6M3K428_9ZZZZ</name>
<sequence>MAEHGLVITAYNEAKSGWRQRESEPGGKPCGAFSYEDDLSEKHEGNELLATLDSVRANSDAVHIVVVDDGSTDGCVDRAGEFGAVVVKHRKRHGIGWSRTEGVAALPGGCDTVMFLDAHQRISPGCVENGAEIALERDAIVMPDCRGLRDRPRYTKLKPGQTQETATQHRILPRTTAHKNETGWMFRNSLSYDKPEDDVCRSHALNSPGYTVPIGVWADMPISSLCRGFGGNEAMLWVKAFFLDVPILHTCKSMVRHLFRSHNAHYKATPLEVNRNMAVLAKTCFDAKTWGKFWWPMVFEGNVTRNTEKMLGCDQLWNEHVEFQAKKKRPDREFWLGLCSEPLPVEGIE</sequence>
<evidence type="ECO:0000313" key="2">
    <source>
        <dbReference type="EMBL" id="QJA76458.1"/>
    </source>
</evidence>
<keyword evidence="2" id="KW-0808">Transferase</keyword>